<evidence type="ECO:0000313" key="1">
    <source>
        <dbReference type="EMBL" id="GGP44105.1"/>
    </source>
</evidence>
<reference evidence="2" key="1">
    <citation type="journal article" date="2019" name="Int. J. Syst. Evol. Microbiol.">
        <title>The Global Catalogue of Microorganisms (GCM) 10K type strain sequencing project: providing services to taxonomists for standard genome sequencing and annotation.</title>
        <authorList>
            <consortium name="The Broad Institute Genomics Platform"/>
            <consortium name="The Broad Institute Genome Sequencing Center for Infectious Disease"/>
            <person name="Wu L."/>
            <person name="Ma J."/>
        </authorList>
    </citation>
    <scope>NUCLEOTIDE SEQUENCE [LARGE SCALE GENOMIC DNA]</scope>
    <source>
        <strain evidence="2">JCM 32304</strain>
    </source>
</reference>
<evidence type="ECO:0008006" key="3">
    <source>
        <dbReference type="Google" id="ProtNLM"/>
    </source>
</evidence>
<organism evidence="1 2">
    <name type="scientific">Shewanella saliphila</name>
    <dbReference type="NCBI Taxonomy" id="2282698"/>
    <lineage>
        <taxon>Bacteria</taxon>
        <taxon>Pseudomonadati</taxon>
        <taxon>Pseudomonadota</taxon>
        <taxon>Gammaproteobacteria</taxon>
        <taxon>Alteromonadales</taxon>
        <taxon>Shewanellaceae</taxon>
        <taxon>Shewanella</taxon>
    </lineage>
</organism>
<dbReference type="RefSeq" id="WP_188917639.1">
    <property type="nucleotide sequence ID" value="NZ_BMQV01000005.1"/>
</dbReference>
<dbReference type="Proteomes" id="UP000654367">
    <property type="component" value="Unassembled WGS sequence"/>
</dbReference>
<evidence type="ECO:0000313" key="2">
    <source>
        <dbReference type="Proteomes" id="UP000654367"/>
    </source>
</evidence>
<gene>
    <name evidence="1" type="ORF">GCM10009409_08620</name>
</gene>
<keyword evidence="2" id="KW-1185">Reference proteome</keyword>
<protein>
    <recommendedName>
        <fullName evidence="3">CopL family metal-binding regulatory protein</fullName>
    </recommendedName>
</protein>
<name>A0ABQ2Q4S1_9GAMM</name>
<dbReference type="EMBL" id="BMQV01000005">
    <property type="protein sequence ID" value="GGP44105.1"/>
    <property type="molecule type" value="Genomic_DNA"/>
</dbReference>
<comment type="caution">
    <text evidence="1">The sequence shown here is derived from an EMBL/GenBank/DDBJ whole genome shotgun (WGS) entry which is preliminary data.</text>
</comment>
<accession>A0ABQ2Q4S1</accession>
<proteinExistence type="predicted"/>
<sequence>MRKHIRHYLIAICTLLSLLGQGVLANGYTMIAPNDMPMPHHTANTSTTSNMENGSDCHSMMMQEHDIQESHCCDNAGACGSDCSHCFTISFTGTVFSTDMSVSPAPVESAIILPIEELISIDGTPAFRPPIV</sequence>